<dbReference type="Proteomes" id="UP001205560">
    <property type="component" value="Unassembled WGS sequence"/>
</dbReference>
<dbReference type="SUPFAM" id="SSF140990">
    <property type="entry name" value="FtsH protease domain-like"/>
    <property type="match status" value="1"/>
</dbReference>
<evidence type="ECO:0000313" key="2">
    <source>
        <dbReference type="Proteomes" id="UP001205560"/>
    </source>
</evidence>
<sequence>MPDLTLDQISADDLRKAAYHEIGHKIIYELVGGAGNAFVWKNHSGNPDEVAWLGQFRPSSCPEQQYEAFTCAGINVPAPPPNWRVMYGMAGVVAEQILRGERDVEFIAGHLYLRICCDEISATDAESIGVTDIDDFEVDIKTVEQCAQLLLEHWPQVKKEAEDLIADASAEAWGTVTV</sequence>
<organism evidence="1 2">
    <name type="scientific">Massilia norwichensis</name>
    <dbReference type="NCBI Taxonomy" id="1442366"/>
    <lineage>
        <taxon>Bacteria</taxon>
        <taxon>Pseudomonadati</taxon>
        <taxon>Pseudomonadota</taxon>
        <taxon>Betaproteobacteria</taxon>
        <taxon>Burkholderiales</taxon>
        <taxon>Oxalobacteraceae</taxon>
        <taxon>Telluria group</taxon>
        <taxon>Massilia</taxon>
    </lineage>
</organism>
<reference evidence="1 2" key="1">
    <citation type="submission" date="2022-08" db="EMBL/GenBank/DDBJ databases">
        <title>Reclassification of Massilia species as members of the genera Telluria, Duganella, Pseudoduganella, Mokoshia gen. nov. and Zemynaea gen. nov. using orthogonal and non-orthogonal genome-based approaches.</title>
        <authorList>
            <person name="Bowman J.P."/>
        </authorList>
    </citation>
    <scope>NUCLEOTIDE SEQUENCE [LARGE SCALE GENOMIC DNA]</scope>
    <source>
        <strain evidence="1 2">LMG 28164</strain>
    </source>
</reference>
<dbReference type="InterPro" id="IPR037219">
    <property type="entry name" value="Peptidase_M41-like"/>
</dbReference>
<keyword evidence="2" id="KW-1185">Reference proteome</keyword>
<gene>
    <name evidence="1" type="ORF">NX782_16045</name>
</gene>
<protein>
    <recommendedName>
        <fullName evidence="3">Peptidase M41 domain-containing protein</fullName>
    </recommendedName>
</protein>
<comment type="caution">
    <text evidence="1">The sequence shown here is derived from an EMBL/GenBank/DDBJ whole genome shotgun (WGS) entry which is preliminary data.</text>
</comment>
<proteinExistence type="predicted"/>
<evidence type="ECO:0008006" key="3">
    <source>
        <dbReference type="Google" id="ProtNLM"/>
    </source>
</evidence>
<accession>A0ABT2A937</accession>
<evidence type="ECO:0000313" key="1">
    <source>
        <dbReference type="EMBL" id="MCS0590706.1"/>
    </source>
</evidence>
<dbReference type="EMBL" id="JANUGX010000019">
    <property type="protein sequence ID" value="MCS0590706.1"/>
    <property type="molecule type" value="Genomic_DNA"/>
</dbReference>
<name>A0ABT2A937_9BURK</name>
<dbReference type="RefSeq" id="WP_258846483.1">
    <property type="nucleotide sequence ID" value="NZ_JANUGX010000019.1"/>
</dbReference>